<dbReference type="InterPro" id="IPR036249">
    <property type="entry name" value="Thioredoxin-like_sf"/>
</dbReference>
<dbReference type="PANTHER" id="PTHR42852">
    <property type="entry name" value="THIOL:DISULFIDE INTERCHANGE PROTEIN DSBE"/>
    <property type="match status" value="1"/>
</dbReference>
<dbReference type="InterPro" id="IPR050553">
    <property type="entry name" value="Thioredoxin_ResA/DsbE_sf"/>
</dbReference>
<protein>
    <submittedName>
        <fullName evidence="4">Thiol-disulfide isomerase or thioredoxin</fullName>
    </submittedName>
</protein>
<dbReference type="EMBL" id="FNXE01000037">
    <property type="protein sequence ID" value="SEH94895.1"/>
    <property type="molecule type" value="Genomic_DNA"/>
</dbReference>
<dbReference type="Pfam" id="PF00578">
    <property type="entry name" value="AhpC-TSA"/>
    <property type="match status" value="1"/>
</dbReference>
<dbReference type="InterPro" id="IPR000866">
    <property type="entry name" value="AhpC/TSA"/>
</dbReference>
<dbReference type="PANTHER" id="PTHR42852:SF17">
    <property type="entry name" value="THIOREDOXIN-LIKE PROTEIN HI_1115"/>
    <property type="match status" value="1"/>
</dbReference>
<feature type="signal peptide" evidence="2">
    <location>
        <begin position="1"/>
        <end position="19"/>
    </location>
</feature>
<evidence type="ECO:0000259" key="3">
    <source>
        <dbReference type="PROSITE" id="PS51352"/>
    </source>
</evidence>
<dbReference type="STRING" id="1159016.SAMN02927937_02325"/>
<keyword evidence="2" id="KW-0732">Signal</keyword>
<dbReference type="CDD" id="cd02966">
    <property type="entry name" value="TlpA_like_family"/>
    <property type="match status" value="1"/>
</dbReference>
<dbReference type="InterPro" id="IPR017937">
    <property type="entry name" value="Thioredoxin_CS"/>
</dbReference>
<dbReference type="Proteomes" id="UP000199634">
    <property type="component" value="Unassembled WGS sequence"/>
</dbReference>
<evidence type="ECO:0000313" key="5">
    <source>
        <dbReference type="Proteomes" id="UP000199634"/>
    </source>
</evidence>
<sequence length="162" mass="18309">MSKFQFCVAFMLMSLVNYAQKLPNVTLKDLDGRAVNISKFNNSDKPVVISFWATWCGPCLKELTAINEVYSTWQKETGVELVAVSIDDSRTKARVKPQVKGKSWKYTVVLDENQELKRALNVGNVPYTMVLYKGKVVYSHSSYTPGIENEIYTQIKKAIGKS</sequence>
<dbReference type="PROSITE" id="PS00194">
    <property type="entry name" value="THIOREDOXIN_1"/>
    <property type="match status" value="1"/>
</dbReference>
<dbReference type="InterPro" id="IPR013766">
    <property type="entry name" value="Thioredoxin_domain"/>
</dbReference>
<dbReference type="OrthoDB" id="9815205at2"/>
<dbReference type="SUPFAM" id="SSF52833">
    <property type="entry name" value="Thioredoxin-like"/>
    <property type="match status" value="1"/>
</dbReference>
<dbReference type="PROSITE" id="PS51352">
    <property type="entry name" value="THIOREDOXIN_2"/>
    <property type="match status" value="1"/>
</dbReference>
<dbReference type="AlphaFoldDB" id="A0A1H6MBL4"/>
<keyword evidence="1" id="KW-0676">Redox-active center</keyword>
<keyword evidence="4" id="KW-0413">Isomerase</keyword>
<dbReference type="GO" id="GO:0016209">
    <property type="term" value="F:antioxidant activity"/>
    <property type="evidence" value="ECO:0007669"/>
    <property type="project" value="InterPro"/>
</dbReference>
<organism evidence="4 5">
    <name type="scientific">Paenimyroides marinum</name>
    <dbReference type="NCBI Taxonomy" id="1159016"/>
    <lineage>
        <taxon>Bacteria</taxon>
        <taxon>Pseudomonadati</taxon>
        <taxon>Bacteroidota</taxon>
        <taxon>Flavobacteriia</taxon>
        <taxon>Flavobacteriales</taxon>
        <taxon>Flavobacteriaceae</taxon>
        <taxon>Paenimyroides</taxon>
    </lineage>
</organism>
<proteinExistence type="predicted"/>
<evidence type="ECO:0000256" key="2">
    <source>
        <dbReference type="SAM" id="SignalP"/>
    </source>
</evidence>
<feature type="chain" id="PRO_5011576328" evidence="2">
    <location>
        <begin position="20"/>
        <end position="162"/>
    </location>
</feature>
<keyword evidence="5" id="KW-1185">Reference proteome</keyword>
<accession>A0A1H6MBL4</accession>
<gene>
    <name evidence="4" type="ORF">SAMN02927937_02325</name>
</gene>
<dbReference type="RefSeq" id="WP_091101025.1">
    <property type="nucleotide sequence ID" value="NZ_FNXE01000037.1"/>
</dbReference>
<reference evidence="4 5" key="1">
    <citation type="submission" date="2016-10" db="EMBL/GenBank/DDBJ databases">
        <authorList>
            <person name="de Groot N.N."/>
        </authorList>
    </citation>
    <scope>NUCLEOTIDE SEQUENCE [LARGE SCALE GENOMIC DNA]</scope>
    <source>
        <strain evidence="4 5">CGMCC 1.10825</strain>
    </source>
</reference>
<dbReference type="Gene3D" id="3.40.30.10">
    <property type="entry name" value="Glutaredoxin"/>
    <property type="match status" value="1"/>
</dbReference>
<dbReference type="GO" id="GO:0016491">
    <property type="term" value="F:oxidoreductase activity"/>
    <property type="evidence" value="ECO:0007669"/>
    <property type="project" value="InterPro"/>
</dbReference>
<feature type="domain" description="Thioredoxin" evidence="3">
    <location>
        <begin position="16"/>
        <end position="161"/>
    </location>
</feature>
<evidence type="ECO:0000256" key="1">
    <source>
        <dbReference type="ARBA" id="ARBA00023284"/>
    </source>
</evidence>
<evidence type="ECO:0000313" key="4">
    <source>
        <dbReference type="EMBL" id="SEH94895.1"/>
    </source>
</evidence>
<dbReference type="GO" id="GO:0016853">
    <property type="term" value="F:isomerase activity"/>
    <property type="evidence" value="ECO:0007669"/>
    <property type="project" value="UniProtKB-KW"/>
</dbReference>
<name>A0A1H6MBL4_9FLAO</name>